<reference evidence="6" key="1">
    <citation type="journal article" date="2021" name="PeerJ">
        <title>Extensive microbial diversity within the chicken gut microbiome revealed by metagenomics and culture.</title>
        <authorList>
            <person name="Gilroy R."/>
            <person name="Ravi A."/>
            <person name="Getino M."/>
            <person name="Pursley I."/>
            <person name="Horton D.L."/>
            <person name="Alikhan N.F."/>
            <person name="Baker D."/>
            <person name="Gharbi K."/>
            <person name="Hall N."/>
            <person name="Watson M."/>
            <person name="Adriaenssens E.M."/>
            <person name="Foster-Nyarko E."/>
            <person name="Jarju S."/>
            <person name="Secka A."/>
            <person name="Antonio M."/>
            <person name="Oren A."/>
            <person name="Chaudhuri R.R."/>
            <person name="La Ragione R."/>
            <person name="Hildebrand F."/>
            <person name="Pallen M.J."/>
        </authorList>
    </citation>
    <scope>NUCLEOTIDE SEQUENCE</scope>
    <source>
        <strain evidence="6">A5-1222</strain>
    </source>
</reference>
<dbReference type="GO" id="GO:0030246">
    <property type="term" value="F:carbohydrate binding"/>
    <property type="evidence" value="ECO:0007669"/>
    <property type="project" value="InterPro"/>
</dbReference>
<dbReference type="SUPFAM" id="SSF48230">
    <property type="entry name" value="Chondroitin AC/alginate lyase"/>
    <property type="match status" value="1"/>
</dbReference>
<dbReference type="Proteomes" id="UP000824247">
    <property type="component" value="Unassembled WGS sequence"/>
</dbReference>
<evidence type="ECO:0000259" key="4">
    <source>
        <dbReference type="Pfam" id="PF02278"/>
    </source>
</evidence>
<dbReference type="GO" id="GO:0005975">
    <property type="term" value="P:carbohydrate metabolic process"/>
    <property type="evidence" value="ECO:0007669"/>
    <property type="project" value="InterPro"/>
</dbReference>
<evidence type="ECO:0008006" key="8">
    <source>
        <dbReference type="Google" id="ProtNLM"/>
    </source>
</evidence>
<dbReference type="Gene3D" id="2.70.98.10">
    <property type="match status" value="1"/>
</dbReference>
<feature type="active site" evidence="2">
    <location>
        <position position="359"/>
    </location>
</feature>
<proteinExistence type="inferred from homology"/>
<dbReference type="InterPro" id="IPR008929">
    <property type="entry name" value="Chondroitin_lyas"/>
</dbReference>
<feature type="chain" id="PRO_5038856093" description="Hyaluronate lyase" evidence="3">
    <location>
        <begin position="23"/>
        <end position="855"/>
    </location>
</feature>
<dbReference type="SUPFAM" id="SSF74650">
    <property type="entry name" value="Galactose mutarotase-like"/>
    <property type="match status" value="1"/>
</dbReference>
<feature type="active site" evidence="2">
    <location>
        <position position="304"/>
    </location>
</feature>
<dbReference type="PANTHER" id="PTHR38481:SF1">
    <property type="entry name" value="HYALURONATE LYASE"/>
    <property type="match status" value="1"/>
</dbReference>
<dbReference type="InterPro" id="IPR003159">
    <property type="entry name" value="Lyase_8_central_dom"/>
</dbReference>
<dbReference type="GO" id="GO:0005576">
    <property type="term" value="C:extracellular region"/>
    <property type="evidence" value="ECO:0007669"/>
    <property type="project" value="InterPro"/>
</dbReference>
<keyword evidence="3" id="KW-0732">Signal</keyword>
<dbReference type="InterPro" id="IPR012970">
    <property type="entry name" value="Lyase_8_alpha_N"/>
</dbReference>
<reference evidence="6" key="2">
    <citation type="submission" date="2021-04" db="EMBL/GenBank/DDBJ databases">
        <authorList>
            <person name="Gilroy R."/>
        </authorList>
    </citation>
    <scope>NUCLEOTIDE SEQUENCE</scope>
    <source>
        <strain evidence="6">A5-1222</strain>
    </source>
</reference>
<name>A0A9E2NVP1_9BACT</name>
<dbReference type="Gene3D" id="1.50.10.100">
    <property type="entry name" value="Chondroitin AC/alginate lyase"/>
    <property type="match status" value="1"/>
</dbReference>
<feature type="active site" evidence="2">
    <location>
        <position position="288"/>
    </location>
</feature>
<dbReference type="EMBL" id="JAHLFM010000008">
    <property type="protein sequence ID" value="MBU3830627.1"/>
    <property type="molecule type" value="Genomic_DNA"/>
</dbReference>
<dbReference type="Pfam" id="PF02278">
    <property type="entry name" value="Lyase_8"/>
    <property type="match status" value="1"/>
</dbReference>
<evidence type="ECO:0000256" key="2">
    <source>
        <dbReference type="PIRSR" id="PIRSR638970-1"/>
    </source>
</evidence>
<evidence type="ECO:0000259" key="5">
    <source>
        <dbReference type="Pfam" id="PF08124"/>
    </source>
</evidence>
<evidence type="ECO:0000313" key="7">
    <source>
        <dbReference type="Proteomes" id="UP000824247"/>
    </source>
</evidence>
<dbReference type="PROSITE" id="PS51257">
    <property type="entry name" value="PROKAR_LIPOPROTEIN"/>
    <property type="match status" value="1"/>
</dbReference>
<evidence type="ECO:0000256" key="3">
    <source>
        <dbReference type="SAM" id="SignalP"/>
    </source>
</evidence>
<organism evidence="6 7">
    <name type="scientific">Candidatus Ureaplasma intestinipullorum</name>
    <dbReference type="NCBI Taxonomy" id="2838770"/>
    <lineage>
        <taxon>Bacteria</taxon>
        <taxon>Bacillati</taxon>
        <taxon>Mycoplasmatota</taxon>
        <taxon>Mycoplasmoidales</taxon>
        <taxon>Mycoplasmoidaceae</taxon>
        <taxon>Ureaplasma</taxon>
    </lineage>
</organism>
<comment type="caution">
    <text evidence="6">The sequence shown here is derived from an EMBL/GenBank/DDBJ whole genome shotgun (WGS) entry which is preliminary data.</text>
</comment>
<dbReference type="Pfam" id="PF08124">
    <property type="entry name" value="Lyase_8_N"/>
    <property type="match status" value="1"/>
</dbReference>
<feature type="domain" description="Polysaccharide lyase 8 N-terminal alpha-helical" evidence="5">
    <location>
        <begin position="127"/>
        <end position="397"/>
    </location>
</feature>
<protein>
    <recommendedName>
        <fullName evidence="8">Hyaluronate lyase</fullName>
    </recommendedName>
</protein>
<gene>
    <name evidence="6" type="ORF">H9897_00480</name>
</gene>
<dbReference type="GO" id="GO:0016837">
    <property type="term" value="F:carbon-oxygen lyase activity, acting on polysaccharides"/>
    <property type="evidence" value="ECO:0007669"/>
    <property type="project" value="UniProtKB-ARBA"/>
</dbReference>
<accession>A0A9E2NVP1</accession>
<evidence type="ECO:0000313" key="6">
    <source>
        <dbReference type="EMBL" id="MBU3830627.1"/>
    </source>
</evidence>
<feature type="signal peptide" evidence="3">
    <location>
        <begin position="1"/>
        <end position="22"/>
    </location>
</feature>
<dbReference type="InterPro" id="IPR011013">
    <property type="entry name" value="Gal_mutarotase_sf_dom"/>
</dbReference>
<dbReference type="AlphaFoldDB" id="A0A9E2NVP1"/>
<feature type="domain" description="Polysaccharide lyase family 8 central" evidence="4">
    <location>
        <begin position="468"/>
        <end position="724"/>
    </location>
</feature>
<dbReference type="InterPro" id="IPR014718">
    <property type="entry name" value="GH-type_carb-bd"/>
</dbReference>
<dbReference type="PANTHER" id="PTHR38481">
    <property type="entry name" value="HYALURONATE LYASE"/>
    <property type="match status" value="1"/>
</dbReference>
<dbReference type="InterPro" id="IPR038970">
    <property type="entry name" value="Lyase_8"/>
</dbReference>
<sequence>MKIKKLIPIVASTLFIASPALTLTSCSENNNNINQSSNIKELATKIYNNYINIVDSELTKTPDEYLTKANEIFNKYSDIRNNNPNNLNSFQIFSKIIFSNDLTNFNIIMNGVNKNNVKVMNTCRTAIQKLLPIAVAIHYSENKDLQSMTKEILDSFVKDYYYKNNNIIGNWWNYEIGIPKDLLKVIYLIANKYSNSEIQNWIKPIEWFKFDAIWRFDTNQAKKQKQSGANLTDGAVVVILYSNLIGDNKKIESTINEVINNVFSDWLNTLLNPNERNGNYLDGSYIFHSNENTHDGGLAYFGGYGIELIKGISNINEITANTAYSLSAFPKFNIFYHIVETCVMPYMYQLTLSDTLSQRSVVRKNYSNKEKGAEIINYLVEFVDIAPIEYKDRLINFIHDQCDWTGSEQYLNDNIKAFLNKYKYVDKLNVRKQYNNWIETNYFNNDISNIPIGIDLYKQNNNYIFSKNQDRYSFQTPEYMFDLALTSGRTYHYECTNYENAFGYYQADGLTLIHNNQRNNYTSDYWTVVDPYKLPGTSSIYELDITQLTNKNQITQIHTQSENSDKSLTTKIGNGVNYNRYGIVSSDLYNYNDTLRSKKAYIFLDGYVLCLGRVNKLSSPPDNKNVYTTVLNDIGEQPLVESNLNFNNRSVRKYTSNTNSYYILDNANSIRTSNQVSRTVLPFVTNSSRENEPAITKKFNEVWFDHTSSPNPSNNTYAYLIAPGEQNESNSIDIIKNIQTINNDDDKVVVKYKNYYFVSTFADNVTVSIDNHNLIFTKPTTSMFIKEDSSYKAIVSSNIETATNNINMGNISILSSSKINNKSEITYKNNVVSINNRLYKYNDILHNTWFTFRWN</sequence>
<evidence type="ECO:0000256" key="1">
    <source>
        <dbReference type="ARBA" id="ARBA00006699"/>
    </source>
</evidence>
<comment type="similarity">
    <text evidence="1">Belongs to the polysaccharide lyase 8 family.</text>
</comment>